<dbReference type="OrthoDB" id="4424518at2"/>
<accession>A0A4Q1L1J2</accession>
<protein>
    <submittedName>
        <fullName evidence="4">Uncharacterized protein</fullName>
    </submittedName>
</protein>
<sequence>MNAITHHTQPSQLPTHPTTTTSRPRRRSMALTAAVLGLTISLTGCGLSSDNLSASDEAAVQPPSSTTPDADTAPAEPATTPEPPAAAPGTRANPHPVGTTVGNEDWSIVVGTPREAWGEISAENQFNSPPEAGLEFWIVPLTATYQGATSGTPWLDLSVKFVGDDAVTYEGYCGVIPNNIQDVGELYAGGVAEGNACVAVPAGAPGLWTVTTGWGEPAFFTAR</sequence>
<organism evidence="4 5">
    <name type="scientific">Oerskovia turbata</name>
    <dbReference type="NCBI Taxonomy" id="1713"/>
    <lineage>
        <taxon>Bacteria</taxon>
        <taxon>Bacillati</taxon>
        <taxon>Actinomycetota</taxon>
        <taxon>Actinomycetes</taxon>
        <taxon>Micrococcales</taxon>
        <taxon>Cellulomonadaceae</taxon>
        <taxon>Oerskovia</taxon>
    </lineage>
</organism>
<dbReference type="AlphaFoldDB" id="A0A4Q1L1J2"/>
<proteinExistence type="predicted"/>
<evidence type="ECO:0000313" key="6">
    <source>
        <dbReference type="Proteomes" id="UP000290517"/>
    </source>
</evidence>
<reference evidence="5 6" key="1">
    <citation type="submission" date="2019-01" db="EMBL/GenBank/DDBJ databases">
        <title>Oerskovia turbata Genome sequencing and assembly.</title>
        <authorList>
            <person name="Dou T."/>
        </authorList>
    </citation>
    <scope>NUCLEOTIDE SEQUENCE [LARGE SCALE GENOMIC DNA]</scope>
    <source>
        <strain evidence="4 5">JCM12123</strain>
        <strain evidence="3 6">JCM3160</strain>
    </source>
</reference>
<dbReference type="Proteomes" id="UP000290517">
    <property type="component" value="Unassembled WGS sequence"/>
</dbReference>
<dbReference type="RefSeq" id="WP_129429492.1">
    <property type="nucleotide sequence ID" value="NZ_JOFV01000012.1"/>
</dbReference>
<evidence type="ECO:0000256" key="2">
    <source>
        <dbReference type="SAM" id="MobiDB-lite"/>
    </source>
</evidence>
<evidence type="ECO:0000313" key="5">
    <source>
        <dbReference type="Proteomes" id="UP000289805"/>
    </source>
</evidence>
<feature type="compositionally biased region" description="Low complexity" evidence="2">
    <location>
        <begin position="1"/>
        <end position="22"/>
    </location>
</feature>
<evidence type="ECO:0000313" key="3">
    <source>
        <dbReference type="EMBL" id="RXR26364.1"/>
    </source>
</evidence>
<gene>
    <name evidence="3" type="ORF">EQW73_08575</name>
    <name evidence="4" type="ORF">EQW78_01635</name>
</gene>
<feature type="region of interest" description="Disordered" evidence="2">
    <location>
        <begin position="53"/>
        <end position="104"/>
    </location>
</feature>
<keyword evidence="6" id="KW-1185">Reference proteome</keyword>
<evidence type="ECO:0000313" key="4">
    <source>
        <dbReference type="EMBL" id="RXR36539.1"/>
    </source>
</evidence>
<dbReference type="Proteomes" id="UP000289805">
    <property type="component" value="Unassembled WGS sequence"/>
</dbReference>
<dbReference type="EMBL" id="SDJQ01000002">
    <property type="protein sequence ID" value="RXR36539.1"/>
    <property type="molecule type" value="Genomic_DNA"/>
</dbReference>
<dbReference type="Gene3D" id="2.60.40.1240">
    <property type="match status" value="1"/>
</dbReference>
<dbReference type="InterPro" id="IPR029050">
    <property type="entry name" value="Immunoprotect_excell_Ig-like"/>
</dbReference>
<feature type="compositionally biased region" description="Low complexity" evidence="2">
    <location>
        <begin position="62"/>
        <end position="79"/>
    </location>
</feature>
<dbReference type="STRING" id="1713.GCA_000718325_02665"/>
<name>A0A4Q1L1J2_9CELL</name>
<feature type="region of interest" description="Disordered" evidence="2">
    <location>
        <begin position="1"/>
        <end position="26"/>
    </location>
</feature>
<dbReference type="EMBL" id="SDJR01000004">
    <property type="protein sequence ID" value="RXR26364.1"/>
    <property type="molecule type" value="Genomic_DNA"/>
</dbReference>
<comment type="caution">
    <text evidence="4">The sequence shown here is derived from an EMBL/GenBank/DDBJ whole genome shotgun (WGS) entry which is preliminary data.</text>
</comment>
<keyword evidence="1" id="KW-0732">Signal</keyword>
<evidence type="ECO:0000256" key="1">
    <source>
        <dbReference type="ARBA" id="ARBA00022729"/>
    </source>
</evidence>